<proteinExistence type="predicted"/>
<dbReference type="GO" id="GO:0030015">
    <property type="term" value="C:CCR4-NOT core complex"/>
    <property type="evidence" value="ECO:0007669"/>
    <property type="project" value="InterPro"/>
</dbReference>
<dbReference type="PANTHER" id="PTHR13162:SF8">
    <property type="entry name" value="CCR4-NOT TRANSCRIPTION COMPLEX SUBUNIT 1"/>
    <property type="match status" value="1"/>
</dbReference>
<accession>A0A6L2MXA6</accession>
<evidence type="ECO:0000259" key="1">
    <source>
        <dbReference type="Pfam" id="PF12842"/>
    </source>
</evidence>
<protein>
    <recommendedName>
        <fullName evidence="1">CCR4-NOT transcription complex subunit 1 domain-containing protein</fullName>
    </recommendedName>
</protein>
<dbReference type="InterPro" id="IPR024557">
    <property type="entry name" value="CNOT1_dom_4"/>
</dbReference>
<dbReference type="GO" id="GO:0000932">
    <property type="term" value="C:P-body"/>
    <property type="evidence" value="ECO:0007669"/>
    <property type="project" value="TreeGrafter"/>
</dbReference>
<dbReference type="Pfam" id="PF12842">
    <property type="entry name" value="DUF3819"/>
    <property type="match status" value="2"/>
</dbReference>
<gene>
    <name evidence="2" type="ORF">Tci_050604</name>
</gene>
<organism evidence="2">
    <name type="scientific">Tanacetum cinerariifolium</name>
    <name type="common">Dalmatian daisy</name>
    <name type="synonym">Chrysanthemum cinerariifolium</name>
    <dbReference type="NCBI Taxonomy" id="118510"/>
    <lineage>
        <taxon>Eukaryota</taxon>
        <taxon>Viridiplantae</taxon>
        <taxon>Streptophyta</taxon>
        <taxon>Embryophyta</taxon>
        <taxon>Tracheophyta</taxon>
        <taxon>Spermatophyta</taxon>
        <taxon>Magnoliopsida</taxon>
        <taxon>eudicotyledons</taxon>
        <taxon>Gunneridae</taxon>
        <taxon>Pentapetalae</taxon>
        <taxon>asterids</taxon>
        <taxon>campanulids</taxon>
        <taxon>Asterales</taxon>
        <taxon>Asteraceae</taxon>
        <taxon>Asteroideae</taxon>
        <taxon>Anthemideae</taxon>
        <taxon>Anthemidinae</taxon>
        <taxon>Tanacetum</taxon>
    </lineage>
</organism>
<dbReference type="InterPro" id="IPR040398">
    <property type="entry name" value="Not1"/>
</dbReference>
<reference evidence="2" key="1">
    <citation type="journal article" date="2019" name="Sci. Rep.">
        <title>Draft genome of Tanacetum cinerariifolium, the natural source of mosquito coil.</title>
        <authorList>
            <person name="Yamashiro T."/>
            <person name="Shiraishi A."/>
            <person name="Satake H."/>
            <person name="Nakayama K."/>
        </authorList>
    </citation>
    <scope>NUCLEOTIDE SEQUENCE</scope>
</reference>
<sequence length="171" mass="18798">MSWWSCCHGYCVTIFVACVKNQDRGALSEVLFSSHQIIIEVAISAYLYEIGNSVLGVSMEMAIKESISSIVQRSVTIATQTTKELVLKDYAIKSDESRIHSAAHLMVASLAGSLARLVTNDNLNFGCTLIEQASTEKAVQTIHNELAPQLAIRRKHREGVGLTFFDASLYT</sequence>
<name>A0A6L2MXA6_TANCI</name>
<evidence type="ECO:0000313" key="2">
    <source>
        <dbReference type="EMBL" id="GEU78626.1"/>
    </source>
</evidence>
<dbReference type="PANTHER" id="PTHR13162">
    <property type="entry name" value="CCR4-NOT TRANSCRIPTION COMPLEX"/>
    <property type="match status" value="1"/>
</dbReference>
<dbReference type="GO" id="GO:0017148">
    <property type="term" value="P:negative regulation of translation"/>
    <property type="evidence" value="ECO:0007669"/>
    <property type="project" value="InterPro"/>
</dbReference>
<feature type="domain" description="CCR4-NOT transcription complex subunit 1" evidence="1">
    <location>
        <begin position="117"/>
        <end position="157"/>
    </location>
</feature>
<dbReference type="AlphaFoldDB" id="A0A6L2MXA6"/>
<dbReference type="GO" id="GO:0000288">
    <property type="term" value="P:nuclear-transcribed mRNA catabolic process, deadenylation-dependent decay"/>
    <property type="evidence" value="ECO:0007669"/>
    <property type="project" value="TreeGrafter"/>
</dbReference>
<comment type="caution">
    <text evidence="2">The sequence shown here is derived from an EMBL/GenBank/DDBJ whole genome shotgun (WGS) entry which is preliminary data.</text>
</comment>
<dbReference type="EMBL" id="BKCJ010007711">
    <property type="protein sequence ID" value="GEU78626.1"/>
    <property type="molecule type" value="Genomic_DNA"/>
</dbReference>
<dbReference type="GO" id="GO:0060090">
    <property type="term" value="F:molecular adaptor activity"/>
    <property type="evidence" value="ECO:0007669"/>
    <property type="project" value="TreeGrafter"/>
</dbReference>
<feature type="domain" description="CCR4-NOT transcription complex subunit 1" evidence="1">
    <location>
        <begin position="54"/>
        <end position="116"/>
    </location>
</feature>